<dbReference type="EMBL" id="JAUFQS010000041">
    <property type="protein sequence ID" value="MDN3689594.1"/>
    <property type="molecule type" value="Genomic_DNA"/>
</dbReference>
<organism evidence="1 2">
    <name type="scientific">Cyclobacterium jeungdonense</name>
    <dbReference type="NCBI Taxonomy" id="708087"/>
    <lineage>
        <taxon>Bacteria</taxon>
        <taxon>Pseudomonadati</taxon>
        <taxon>Bacteroidota</taxon>
        <taxon>Cytophagia</taxon>
        <taxon>Cytophagales</taxon>
        <taxon>Cyclobacteriaceae</taxon>
        <taxon>Cyclobacterium</taxon>
    </lineage>
</organism>
<reference evidence="2" key="1">
    <citation type="journal article" date="2019" name="Int. J. Syst. Evol. Microbiol.">
        <title>The Global Catalogue of Microorganisms (GCM) 10K type strain sequencing project: providing services to taxonomists for standard genome sequencing and annotation.</title>
        <authorList>
            <consortium name="The Broad Institute Genomics Platform"/>
            <consortium name="The Broad Institute Genome Sequencing Center for Infectious Disease"/>
            <person name="Wu L."/>
            <person name="Ma J."/>
        </authorList>
    </citation>
    <scope>NUCLEOTIDE SEQUENCE [LARGE SCALE GENOMIC DNA]</scope>
    <source>
        <strain evidence="2">CECT 7706</strain>
    </source>
</reference>
<gene>
    <name evidence="1" type="ORF">QWZ15_17350</name>
</gene>
<protein>
    <submittedName>
        <fullName evidence="1">Uncharacterized protein</fullName>
    </submittedName>
</protein>
<accession>A0ABT8CCB5</accession>
<evidence type="ECO:0000313" key="1">
    <source>
        <dbReference type="EMBL" id="MDN3689594.1"/>
    </source>
</evidence>
<dbReference type="RefSeq" id="WP_163385333.1">
    <property type="nucleotide sequence ID" value="NZ_JAUFQS010000041.1"/>
</dbReference>
<proteinExistence type="predicted"/>
<comment type="caution">
    <text evidence="1">The sequence shown here is derived from an EMBL/GenBank/DDBJ whole genome shotgun (WGS) entry which is preliminary data.</text>
</comment>
<sequence>MTAGNSGFRSYNAPKEVEVSPGTYKATIQALAMDGMDTYTEIENVTIASGGTTPVTFDFQTGTAHIDARVGDKSIDSMVTLTEESSGKNVAGGLTYDRGKEFLINPGVYTVKVTPLGDYKDRNAQTFTLEVKKSEKIMKTVNF</sequence>
<dbReference type="Proteomes" id="UP001236663">
    <property type="component" value="Unassembled WGS sequence"/>
</dbReference>
<name>A0ABT8CCB5_9BACT</name>
<keyword evidence="2" id="KW-1185">Reference proteome</keyword>
<evidence type="ECO:0000313" key="2">
    <source>
        <dbReference type="Proteomes" id="UP001236663"/>
    </source>
</evidence>